<name>A0A2P6MID4_ALKUR</name>
<comment type="caution">
    <text evidence="2">The sequence shown here is derived from an EMBL/GenBank/DDBJ whole genome shotgun (WGS) entry which is preliminary data.</text>
</comment>
<feature type="compositionally biased region" description="Low complexity" evidence="1">
    <location>
        <begin position="62"/>
        <end position="71"/>
    </location>
</feature>
<feature type="region of interest" description="Disordered" evidence="1">
    <location>
        <begin position="16"/>
        <end position="71"/>
    </location>
</feature>
<evidence type="ECO:0000313" key="2">
    <source>
        <dbReference type="EMBL" id="PRO66054.1"/>
    </source>
</evidence>
<gene>
    <name evidence="2" type="ORF">C6I21_07065</name>
</gene>
<dbReference type="RefSeq" id="WP_105958738.1">
    <property type="nucleotide sequence ID" value="NZ_PVNS01000005.1"/>
</dbReference>
<evidence type="ECO:0000256" key="1">
    <source>
        <dbReference type="SAM" id="MobiDB-lite"/>
    </source>
</evidence>
<evidence type="ECO:0000313" key="3">
    <source>
        <dbReference type="Proteomes" id="UP000243650"/>
    </source>
</evidence>
<accession>A0A2P6MID4</accession>
<dbReference type="Proteomes" id="UP000243650">
    <property type="component" value="Unassembled WGS sequence"/>
</dbReference>
<reference evidence="2 3" key="1">
    <citation type="submission" date="2018-03" db="EMBL/GenBank/DDBJ databases">
        <title>Bacillus urumqiensis sp. nov., a moderately haloalkaliphilic bacterium isolated from a salt lake.</title>
        <authorList>
            <person name="Zhao B."/>
            <person name="Liao Z."/>
        </authorList>
    </citation>
    <scope>NUCLEOTIDE SEQUENCE [LARGE SCALE GENOMIC DNA]</scope>
    <source>
        <strain evidence="2 3">BZ-SZ-XJ18</strain>
    </source>
</reference>
<keyword evidence="3" id="KW-1185">Reference proteome</keyword>
<dbReference type="AlphaFoldDB" id="A0A2P6MID4"/>
<sequence length="71" mass="7490">MQIATPVLNIATPEANIATGNGNSAIRSTETATKPFNYRGPNRPARHLPERHTARKQRGRRGASAAGGPTG</sequence>
<proteinExistence type="predicted"/>
<dbReference type="EMBL" id="PVNS01000005">
    <property type="protein sequence ID" value="PRO66054.1"/>
    <property type="molecule type" value="Genomic_DNA"/>
</dbReference>
<feature type="compositionally biased region" description="Polar residues" evidence="1">
    <location>
        <begin position="18"/>
        <end position="34"/>
    </location>
</feature>
<organism evidence="2 3">
    <name type="scientific">Alkalicoccus urumqiensis</name>
    <name type="common">Bacillus urumqiensis</name>
    <dbReference type="NCBI Taxonomy" id="1548213"/>
    <lineage>
        <taxon>Bacteria</taxon>
        <taxon>Bacillati</taxon>
        <taxon>Bacillota</taxon>
        <taxon>Bacilli</taxon>
        <taxon>Bacillales</taxon>
        <taxon>Bacillaceae</taxon>
        <taxon>Alkalicoccus</taxon>
    </lineage>
</organism>
<protein>
    <submittedName>
        <fullName evidence="2">Uncharacterized protein</fullName>
    </submittedName>
</protein>